<proteinExistence type="predicted"/>
<gene>
    <name evidence="2" type="ORF">GMA12_04510</name>
</gene>
<dbReference type="RefSeq" id="WP_156267635.1">
    <property type="nucleotide sequence ID" value="NZ_WOGU01000003.1"/>
</dbReference>
<accession>A0A6N8GJH0</accession>
<sequence length="162" mass="16490">MSEDVPTEDVMGGGAPLPPLIHVEVHGTELGDLRDFARETGADLGCRATPRQEAEGWVVDAYLPEDRLEAARGARSGARVRLEVRENATAVGRERQAEVGTGNRFLAGDTAAGEAARGRAASGGAAPEGAAPGKATGGEAGRGAATVPGTQLAPVRGLGEKR</sequence>
<feature type="region of interest" description="Disordered" evidence="1">
    <location>
        <begin position="93"/>
        <end position="162"/>
    </location>
</feature>
<name>A0A6N8GJH0_9MICC</name>
<evidence type="ECO:0000256" key="1">
    <source>
        <dbReference type="SAM" id="MobiDB-lite"/>
    </source>
</evidence>
<reference evidence="2 3" key="1">
    <citation type="submission" date="2019-12" db="EMBL/GenBank/DDBJ databases">
        <authorList>
            <person name="Shi Y."/>
        </authorList>
    </citation>
    <scope>NUCLEOTIDE SEQUENCE [LARGE SCALE GENOMIC DNA]</scope>
    <source>
        <strain evidence="2 3">JCM 17929</strain>
    </source>
</reference>
<evidence type="ECO:0000313" key="2">
    <source>
        <dbReference type="EMBL" id="MUN62410.1"/>
    </source>
</evidence>
<keyword evidence="3" id="KW-1185">Reference proteome</keyword>
<evidence type="ECO:0000313" key="3">
    <source>
        <dbReference type="Proteomes" id="UP000436989"/>
    </source>
</evidence>
<comment type="caution">
    <text evidence="2">The sequence shown here is derived from an EMBL/GenBank/DDBJ whole genome shotgun (WGS) entry which is preliminary data.</text>
</comment>
<protein>
    <submittedName>
        <fullName evidence="2">Uncharacterized protein</fullName>
    </submittedName>
</protein>
<organism evidence="2 3">
    <name type="scientific">Kocuria sediminis</name>
    <dbReference type="NCBI Taxonomy" id="1038857"/>
    <lineage>
        <taxon>Bacteria</taxon>
        <taxon>Bacillati</taxon>
        <taxon>Actinomycetota</taxon>
        <taxon>Actinomycetes</taxon>
        <taxon>Micrococcales</taxon>
        <taxon>Micrococcaceae</taxon>
        <taxon>Kocuria</taxon>
    </lineage>
</organism>
<feature type="compositionally biased region" description="Low complexity" evidence="1">
    <location>
        <begin position="107"/>
        <end position="134"/>
    </location>
</feature>
<dbReference type="AlphaFoldDB" id="A0A6N8GJH0"/>
<dbReference type="Proteomes" id="UP000436989">
    <property type="component" value="Unassembled WGS sequence"/>
</dbReference>
<dbReference type="EMBL" id="WOGU01000003">
    <property type="protein sequence ID" value="MUN62410.1"/>
    <property type="molecule type" value="Genomic_DNA"/>
</dbReference>